<feature type="compositionally biased region" description="Basic residues" evidence="1">
    <location>
        <begin position="35"/>
        <end position="44"/>
    </location>
</feature>
<sequence length="44" mass="4756">MGEAASSTRVSPSPPSENVDFRHPPGVSDTASPVRVRRVGPRRR</sequence>
<feature type="region of interest" description="Disordered" evidence="1">
    <location>
        <begin position="1"/>
        <end position="44"/>
    </location>
</feature>
<dbReference type="KEGG" id="scb:SCAB_53942"/>
<evidence type="ECO:0000313" key="2">
    <source>
        <dbReference type="EMBL" id="CBG72430.1"/>
    </source>
</evidence>
<reference evidence="2 3" key="1">
    <citation type="journal article" date="2010" name="Mol. Plant Microbe Interact.">
        <title>Streptomyces scabies 87-22 contains a coronafacic acid-like biosynthetic cluster that contributes to plant-microbe interactions.</title>
        <authorList>
            <person name="Bignell D.R."/>
            <person name="Seipke R.F."/>
            <person name="Huguet-Tapia J.C."/>
            <person name="Chambers A.H."/>
            <person name="Parry R.J."/>
            <person name="Loria R."/>
        </authorList>
    </citation>
    <scope>NUCLEOTIDE SEQUENCE [LARGE SCALE GENOMIC DNA]</scope>
    <source>
        <strain evidence="2 3">87.22</strain>
    </source>
</reference>
<dbReference type="AlphaFoldDB" id="C9YXZ1"/>
<name>C9YXZ1_STRSW</name>
<evidence type="ECO:0000256" key="1">
    <source>
        <dbReference type="SAM" id="MobiDB-lite"/>
    </source>
</evidence>
<accession>C9YXZ1</accession>
<dbReference type="EMBL" id="FN554889">
    <property type="protein sequence ID" value="CBG72430.1"/>
    <property type="molecule type" value="Genomic_DNA"/>
</dbReference>
<proteinExistence type="predicted"/>
<keyword evidence="3" id="KW-1185">Reference proteome</keyword>
<dbReference type="STRING" id="680198.SCAB_53942"/>
<protein>
    <submittedName>
        <fullName evidence="2">Uncharacterized protein</fullName>
    </submittedName>
</protein>
<organism evidence="2 3">
    <name type="scientific">Streptomyces scabiei (strain 87.22)</name>
    <dbReference type="NCBI Taxonomy" id="680198"/>
    <lineage>
        <taxon>Bacteria</taxon>
        <taxon>Bacillati</taxon>
        <taxon>Actinomycetota</taxon>
        <taxon>Actinomycetes</taxon>
        <taxon>Kitasatosporales</taxon>
        <taxon>Streptomycetaceae</taxon>
        <taxon>Streptomyces</taxon>
    </lineage>
</organism>
<gene>
    <name evidence="2" type="ordered locus">SCAB_53942</name>
</gene>
<feature type="compositionally biased region" description="Polar residues" evidence="1">
    <location>
        <begin position="1"/>
        <end position="11"/>
    </location>
</feature>
<dbReference type="Proteomes" id="UP000001444">
    <property type="component" value="Chromosome"/>
</dbReference>
<dbReference type="HOGENOM" id="CLU_3222869_0_0_11"/>
<evidence type="ECO:0000313" key="3">
    <source>
        <dbReference type="Proteomes" id="UP000001444"/>
    </source>
</evidence>